<dbReference type="InterPro" id="IPR003162">
    <property type="entry name" value="TFIID-31"/>
</dbReference>
<dbReference type="EMBL" id="JALLAZ020001263">
    <property type="protein sequence ID" value="KAL3777841.1"/>
    <property type="molecule type" value="Genomic_DNA"/>
</dbReference>
<comment type="caution">
    <text evidence="6">The sequence shown here is derived from an EMBL/GenBank/DDBJ whole genome shotgun (WGS) entry which is preliminary data.</text>
</comment>
<feature type="region of interest" description="Disordered" evidence="5">
    <location>
        <begin position="285"/>
        <end position="356"/>
    </location>
</feature>
<keyword evidence="2" id="KW-0805">Transcription regulation</keyword>
<evidence type="ECO:0000256" key="4">
    <source>
        <dbReference type="ARBA" id="ARBA00023242"/>
    </source>
</evidence>
<evidence type="ECO:0000256" key="5">
    <source>
        <dbReference type="SAM" id="MobiDB-lite"/>
    </source>
</evidence>
<feature type="compositionally biased region" description="Gly residues" evidence="5">
    <location>
        <begin position="104"/>
        <end position="114"/>
    </location>
</feature>
<evidence type="ECO:0008006" key="8">
    <source>
        <dbReference type="Google" id="ProtNLM"/>
    </source>
</evidence>
<name>A0ABD3NQQ9_9STRA</name>
<feature type="region of interest" description="Disordered" evidence="5">
    <location>
        <begin position="234"/>
        <end position="262"/>
    </location>
</feature>
<evidence type="ECO:0000256" key="2">
    <source>
        <dbReference type="ARBA" id="ARBA00023015"/>
    </source>
</evidence>
<dbReference type="PANTHER" id="PTHR48068:SF4">
    <property type="entry name" value="TATA-BOX BINDING PROTEIN ASSOCIATED FACTOR 9"/>
    <property type="match status" value="1"/>
</dbReference>
<keyword evidence="3" id="KW-0804">Transcription</keyword>
<dbReference type="Pfam" id="PF02291">
    <property type="entry name" value="TFIID-31kDa"/>
    <property type="match status" value="1"/>
</dbReference>
<protein>
    <recommendedName>
        <fullName evidence="8">Transcription initiation factor TFIID subunit 8</fullName>
    </recommendedName>
</protein>
<reference evidence="6 7" key="1">
    <citation type="submission" date="2024-10" db="EMBL/GenBank/DDBJ databases">
        <title>Updated reference genomes for cyclostephanoid diatoms.</title>
        <authorList>
            <person name="Roberts W.R."/>
            <person name="Alverson A.J."/>
        </authorList>
    </citation>
    <scope>NUCLEOTIDE SEQUENCE [LARGE SCALE GENOMIC DNA]</scope>
    <source>
        <strain evidence="6 7">AJA276-08</strain>
    </source>
</reference>
<evidence type="ECO:0000256" key="1">
    <source>
        <dbReference type="ARBA" id="ARBA00004123"/>
    </source>
</evidence>
<feature type="region of interest" description="Disordered" evidence="5">
    <location>
        <begin position="1"/>
        <end position="25"/>
    </location>
</feature>
<evidence type="ECO:0000256" key="3">
    <source>
        <dbReference type="ARBA" id="ARBA00023163"/>
    </source>
</evidence>
<dbReference type="Proteomes" id="UP001530315">
    <property type="component" value="Unassembled WGS sequence"/>
</dbReference>
<dbReference type="InterPro" id="IPR051431">
    <property type="entry name" value="TFIID_subunit_9"/>
</dbReference>
<evidence type="ECO:0000313" key="7">
    <source>
        <dbReference type="Proteomes" id="UP001530315"/>
    </source>
</evidence>
<feature type="compositionally biased region" description="Low complexity" evidence="5">
    <location>
        <begin position="334"/>
        <end position="343"/>
    </location>
</feature>
<feature type="region of interest" description="Disordered" evidence="5">
    <location>
        <begin position="102"/>
        <end position="125"/>
    </location>
</feature>
<feature type="compositionally biased region" description="Low complexity" evidence="5">
    <location>
        <begin position="293"/>
        <end position="306"/>
    </location>
</feature>
<gene>
    <name evidence="6" type="ORF">ACHAW5_003035</name>
</gene>
<organism evidence="6 7">
    <name type="scientific">Stephanodiscus triporus</name>
    <dbReference type="NCBI Taxonomy" id="2934178"/>
    <lineage>
        <taxon>Eukaryota</taxon>
        <taxon>Sar</taxon>
        <taxon>Stramenopiles</taxon>
        <taxon>Ochrophyta</taxon>
        <taxon>Bacillariophyta</taxon>
        <taxon>Coscinodiscophyceae</taxon>
        <taxon>Thalassiosirophycidae</taxon>
        <taxon>Stephanodiscales</taxon>
        <taxon>Stephanodiscaceae</taxon>
        <taxon>Stephanodiscus</taxon>
    </lineage>
</organism>
<accession>A0ABD3NQQ9</accession>
<dbReference type="GO" id="GO:0005634">
    <property type="term" value="C:nucleus"/>
    <property type="evidence" value="ECO:0007669"/>
    <property type="project" value="UniProtKB-SubCell"/>
</dbReference>
<comment type="subcellular location">
    <subcellularLocation>
        <location evidence="1">Nucleus</location>
    </subcellularLocation>
</comment>
<dbReference type="AlphaFoldDB" id="A0ABD3NQQ9"/>
<keyword evidence="4" id="KW-0539">Nucleus</keyword>
<proteinExistence type="predicted"/>
<evidence type="ECO:0000313" key="6">
    <source>
        <dbReference type="EMBL" id="KAL3777841.1"/>
    </source>
</evidence>
<keyword evidence="7" id="KW-1185">Reference proteome</keyword>
<sequence length="356" mass="36935">MDAIERANREDEEVWTSRPPPPHPHRAMMYRGGYAGLGGKMIDNDNPLFDEVSIVDESLKSNGLSRRDLTPKAYACLLEQARRYALELLVNAQDYAIHAHRHQAGGGGRGGSRCGGRTTSHDIDDDNHRLRRALPTILPPDLHLANESLEESGGGGGATGVSCTLPNVERISELARLVNGVPLPPVPPGCYDGITLPPEKERLMSRTYDVVEGARNVQRMIRGGEMPEGVVAPSAASAADGGGGPMMRPSSSGGGVGGQRGARMTTTAASYGASRGRQIAVRIRGGDRGAGTGAPPSGTTTDAADPSSSMIGGGGGGNGATTMTTADDSGGGVSASSTTTTKPWTKKGNKRTLTEL</sequence>
<dbReference type="PANTHER" id="PTHR48068">
    <property type="entry name" value="TAF9 RNA POLYMERASE II, TATA BOX-BINDING PROTEIN (TBP)-ASSOCIATED FACTOR"/>
    <property type="match status" value="1"/>
</dbReference>